<organism evidence="3 4">
    <name type="scientific">Thalassolituus maritimus</name>
    <dbReference type="NCBI Taxonomy" id="484498"/>
    <lineage>
        <taxon>Bacteria</taxon>
        <taxon>Pseudomonadati</taxon>
        <taxon>Pseudomonadota</taxon>
        <taxon>Gammaproteobacteria</taxon>
        <taxon>Oceanospirillales</taxon>
        <taxon>Oceanospirillaceae</taxon>
        <taxon>Thalassolituus</taxon>
    </lineage>
</organism>
<feature type="region of interest" description="Disordered" evidence="1">
    <location>
        <begin position="496"/>
        <end position="526"/>
    </location>
</feature>
<keyword evidence="2" id="KW-1133">Transmembrane helix</keyword>
<keyword evidence="2" id="KW-0812">Transmembrane</keyword>
<feature type="compositionally biased region" description="Basic and acidic residues" evidence="1">
    <location>
        <begin position="499"/>
        <end position="508"/>
    </location>
</feature>
<dbReference type="PANTHER" id="PTHR34219:SF4">
    <property type="entry name" value="PEPSY DOMAIN-CONTAINING PROTEIN"/>
    <property type="match status" value="1"/>
</dbReference>
<feature type="transmembrane region" description="Helical" evidence="2">
    <location>
        <begin position="326"/>
        <end position="346"/>
    </location>
</feature>
<evidence type="ECO:0000313" key="3">
    <source>
        <dbReference type="EMBL" id="GAA6144758.1"/>
    </source>
</evidence>
<evidence type="ECO:0000313" key="4">
    <source>
        <dbReference type="Proteomes" id="UP001481413"/>
    </source>
</evidence>
<proteinExistence type="predicted"/>
<dbReference type="EMBL" id="BAABWH010000002">
    <property type="protein sequence ID" value="GAA6144758.1"/>
    <property type="molecule type" value="Genomic_DNA"/>
</dbReference>
<feature type="transmembrane region" description="Helical" evidence="2">
    <location>
        <begin position="176"/>
        <end position="198"/>
    </location>
</feature>
<dbReference type="PANTHER" id="PTHR34219">
    <property type="entry name" value="IRON-REGULATED INNER MEMBRANE PROTEIN-RELATED"/>
    <property type="match status" value="1"/>
</dbReference>
<reference evidence="3 4" key="1">
    <citation type="submission" date="2024-04" db="EMBL/GenBank/DDBJ databases">
        <title>Draft genome sequence of Thalassolituus maritimus NBRC 116585.</title>
        <authorList>
            <person name="Miyakawa T."/>
            <person name="Kusuya Y."/>
            <person name="Miura T."/>
        </authorList>
    </citation>
    <scope>NUCLEOTIDE SEQUENCE [LARGE SCALE GENOMIC DNA]</scope>
    <source>
        <strain evidence="3 4">5NW40-0001</strain>
    </source>
</reference>
<evidence type="ECO:0000256" key="1">
    <source>
        <dbReference type="SAM" id="MobiDB-lite"/>
    </source>
</evidence>
<feature type="transmembrane region" description="Helical" evidence="2">
    <location>
        <begin position="127"/>
        <end position="155"/>
    </location>
</feature>
<accession>A0ABP9ZX89</accession>
<dbReference type="Pfam" id="PF03929">
    <property type="entry name" value="PepSY_TM"/>
    <property type="match status" value="1"/>
</dbReference>
<gene>
    <name evidence="3" type="ORF">NBRC116585_08750</name>
</gene>
<dbReference type="InterPro" id="IPR005625">
    <property type="entry name" value="PepSY-ass_TM"/>
</dbReference>
<evidence type="ECO:0000256" key="2">
    <source>
        <dbReference type="SAM" id="Phobius"/>
    </source>
</evidence>
<feature type="transmembrane region" description="Helical" evidence="2">
    <location>
        <begin position="400"/>
        <end position="419"/>
    </location>
</feature>
<feature type="transmembrane region" description="Helical" evidence="2">
    <location>
        <begin position="426"/>
        <end position="447"/>
    </location>
</feature>
<protein>
    <submittedName>
        <fullName evidence="3">PepSY-associated TM helix domain-containing protein</fullName>
    </submittedName>
</protein>
<keyword evidence="4" id="KW-1185">Reference proteome</keyword>
<keyword evidence="2" id="KW-0472">Membrane</keyword>
<feature type="transmembrane region" description="Helical" evidence="2">
    <location>
        <begin position="366"/>
        <end position="388"/>
    </location>
</feature>
<feature type="transmembrane region" description="Helical" evidence="2">
    <location>
        <begin position="462"/>
        <end position="483"/>
    </location>
</feature>
<comment type="caution">
    <text evidence="3">The sequence shown here is derived from an EMBL/GenBank/DDBJ whole genome shotgun (WGS) entry which is preliminary data.</text>
</comment>
<dbReference type="Proteomes" id="UP001481413">
    <property type="component" value="Unassembled WGS sequence"/>
</dbReference>
<name>A0ABP9ZX89_9GAMM</name>
<sequence>MLGWLLYFMFLTGTLGYFDEEIDRWMKPEIVAVAPTLSHVELVALGETYLKTHAEGASQWWVGLPTSRDTSLSVSWKTAIDPDTQRGGAWVTEYLDTGTGEVSDARDTGGGQTLYRMHYALHYMPAVIAYVITSLAAFFMLMALITGIVIHRRIFTDLFTFRPGKRQRSWLDMHNITSVLPLPFHLMITYSGLVFLMFTTMPGVVQSQYADNSEFFAAVFSEPSHEAAGQSAAGLSMAELAGIAGQHWDDVVFAHVGIKHPGDQNAVAEVYKAGFDDILDAPILHINAVSGEILDESKPDRGPAAGVYEVLVHLHEGLFANTGLRWLYFLSGMLGTGMIATGMILWTSKRRQRLGKRGIAGRGLVFVEKLNAGAIAGLLVAVAVYFWANRLLPLDMEGRAAREVDALFVALGFSLFYPLMRTVQRAWIELLGLAAVLFTLLPVLNALTTSHNLASSIGNQDWIMASVDFSFVCTGLILAYAAIRLWRRQHQSKPAIKSVNRERGERNKSHNASGDSSYALPATRLR</sequence>